<protein>
    <submittedName>
        <fullName evidence="1">Uncharacterized protein</fullName>
    </submittedName>
</protein>
<dbReference type="GeneID" id="54582442"/>
<reference evidence="1" key="1">
    <citation type="journal article" date="2020" name="Stud. Mycol.">
        <title>101 Dothideomycetes genomes: a test case for predicting lifestyles and emergence of pathogens.</title>
        <authorList>
            <person name="Haridas S."/>
            <person name="Albert R."/>
            <person name="Binder M."/>
            <person name="Bloem J."/>
            <person name="Labutti K."/>
            <person name="Salamov A."/>
            <person name="Andreopoulos B."/>
            <person name="Baker S."/>
            <person name="Barry K."/>
            <person name="Bills G."/>
            <person name="Bluhm B."/>
            <person name="Cannon C."/>
            <person name="Castanera R."/>
            <person name="Culley D."/>
            <person name="Daum C."/>
            <person name="Ezra D."/>
            <person name="Gonzalez J."/>
            <person name="Henrissat B."/>
            <person name="Kuo A."/>
            <person name="Liang C."/>
            <person name="Lipzen A."/>
            <person name="Lutzoni F."/>
            <person name="Magnuson J."/>
            <person name="Mondo S."/>
            <person name="Nolan M."/>
            <person name="Ohm R."/>
            <person name="Pangilinan J."/>
            <person name="Park H.-J."/>
            <person name="Ramirez L."/>
            <person name="Alfaro M."/>
            <person name="Sun H."/>
            <person name="Tritt A."/>
            <person name="Yoshinaga Y."/>
            <person name="Zwiers L.-H."/>
            <person name="Turgeon B."/>
            <person name="Goodwin S."/>
            <person name="Spatafora J."/>
            <person name="Crous P."/>
            <person name="Grigoriev I."/>
        </authorList>
    </citation>
    <scope>NUCLEOTIDE SEQUENCE</scope>
    <source>
        <strain evidence="1">CBS 122368</strain>
    </source>
</reference>
<name>A0A6A6IBS4_9PLEO</name>
<sequence length="54" mass="5918">MFNGEHKPVQAVGCAPCKVHVFGAKRLQERIASESDEANRYPVCGTVWFEPGAV</sequence>
<proteinExistence type="predicted"/>
<gene>
    <name evidence="1" type="ORF">BU26DRAFT_519643</name>
</gene>
<accession>A0A6A6IBS4</accession>
<dbReference type="EMBL" id="ML987196">
    <property type="protein sequence ID" value="KAF2247831.1"/>
    <property type="molecule type" value="Genomic_DNA"/>
</dbReference>
<dbReference type="RefSeq" id="XP_033682835.1">
    <property type="nucleotide sequence ID" value="XM_033829112.1"/>
</dbReference>
<dbReference type="AlphaFoldDB" id="A0A6A6IBS4"/>
<evidence type="ECO:0000313" key="2">
    <source>
        <dbReference type="Proteomes" id="UP000800094"/>
    </source>
</evidence>
<organism evidence="1 2">
    <name type="scientific">Trematosphaeria pertusa</name>
    <dbReference type="NCBI Taxonomy" id="390896"/>
    <lineage>
        <taxon>Eukaryota</taxon>
        <taxon>Fungi</taxon>
        <taxon>Dikarya</taxon>
        <taxon>Ascomycota</taxon>
        <taxon>Pezizomycotina</taxon>
        <taxon>Dothideomycetes</taxon>
        <taxon>Pleosporomycetidae</taxon>
        <taxon>Pleosporales</taxon>
        <taxon>Massarineae</taxon>
        <taxon>Trematosphaeriaceae</taxon>
        <taxon>Trematosphaeria</taxon>
    </lineage>
</organism>
<evidence type="ECO:0000313" key="1">
    <source>
        <dbReference type="EMBL" id="KAF2247831.1"/>
    </source>
</evidence>
<keyword evidence="2" id="KW-1185">Reference proteome</keyword>
<dbReference type="Proteomes" id="UP000800094">
    <property type="component" value="Unassembled WGS sequence"/>
</dbReference>